<dbReference type="PANTHER" id="PTHR43820">
    <property type="entry name" value="HIGH-AFFINITY BRANCHED-CHAIN AMINO ACID TRANSPORT ATP-BINDING PROTEIN LIVF"/>
    <property type="match status" value="1"/>
</dbReference>
<dbReference type="CDD" id="cd03224">
    <property type="entry name" value="ABC_TM1139_LivF_branched"/>
    <property type="match status" value="1"/>
</dbReference>
<dbReference type="AlphaFoldDB" id="A0A1W2CAF4"/>
<dbReference type="PANTHER" id="PTHR43820:SF4">
    <property type="entry name" value="HIGH-AFFINITY BRANCHED-CHAIN AMINO ACID TRANSPORT ATP-BINDING PROTEIN LIVF"/>
    <property type="match status" value="1"/>
</dbReference>
<evidence type="ECO:0000256" key="5">
    <source>
        <dbReference type="ARBA" id="ARBA00022970"/>
    </source>
</evidence>
<evidence type="ECO:0000256" key="1">
    <source>
        <dbReference type="ARBA" id="ARBA00005417"/>
    </source>
</evidence>
<dbReference type="STRING" id="1121400.SAMN02746065_11157"/>
<dbReference type="InterPro" id="IPR003439">
    <property type="entry name" value="ABC_transporter-like_ATP-bd"/>
</dbReference>
<evidence type="ECO:0000313" key="7">
    <source>
        <dbReference type="EMBL" id="SMC82245.1"/>
    </source>
</evidence>
<dbReference type="GO" id="GO:0005524">
    <property type="term" value="F:ATP binding"/>
    <property type="evidence" value="ECO:0007669"/>
    <property type="project" value="UniProtKB-KW"/>
</dbReference>
<keyword evidence="2" id="KW-0813">Transport</keyword>
<dbReference type="Gene3D" id="3.40.50.300">
    <property type="entry name" value="P-loop containing nucleotide triphosphate hydrolases"/>
    <property type="match status" value="1"/>
</dbReference>
<gene>
    <name evidence="7" type="ORF">SAMN02746065_11157</name>
</gene>
<dbReference type="SMART" id="SM00382">
    <property type="entry name" value="AAA"/>
    <property type="match status" value="1"/>
</dbReference>
<dbReference type="GO" id="GO:0015658">
    <property type="term" value="F:branched-chain amino acid transmembrane transporter activity"/>
    <property type="evidence" value="ECO:0007669"/>
    <property type="project" value="TreeGrafter"/>
</dbReference>
<dbReference type="InterPro" id="IPR017871">
    <property type="entry name" value="ABC_transporter-like_CS"/>
</dbReference>
<proteinExistence type="inferred from homology"/>
<evidence type="ECO:0000256" key="2">
    <source>
        <dbReference type="ARBA" id="ARBA00022448"/>
    </source>
</evidence>
<evidence type="ECO:0000313" key="8">
    <source>
        <dbReference type="Proteomes" id="UP000192418"/>
    </source>
</evidence>
<dbReference type="Proteomes" id="UP000192418">
    <property type="component" value="Unassembled WGS sequence"/>
</dbReference>
<reference evidence="7 8" key="1">
    <citation type="submission" date="2017-04" db="EMBL/GenBank/DDBJ databases">
        <authorList>
            <person name="Afonso C.L."/>
            <person name="Miller P.J."/>
            <person name="Scott M.A."/>
            <person name="Spackman E."/>
            <person name="Goraichik I."/>
            <person name="Dimitrov K.M."/>
            <person name="Suarez D.L."/>
            <person name="Swayne D.E."/>
        </authorList>
    </citation>
    <scope>NUCLEOTIDE SEQUENCE [LARGE SCALE GENOMIC DNA]</scope>
    <source>
        <strain evidence="7 8">DSM 3385</strain>
    </source>
</reference>
<dbReference type="InterPro" id="IPR003593">
    <property type="entry name" value="AAA+_ATPase"/>
</dbReference>
<evidence type="ECO:0000256" key="4">
    <source>
        <dbReference type="ARBA" id="ARBA00022840"/>
    </source>
</evidence>
<protein>
    <submittedName>
        <fullName evidence="7">Amino acid/amide ABC transporter ATP-binding protein 2, HAAT family</fullName>
    </submittedName>
</protein>
<evidence type="ECO:0000256" key="3">
    <source>
        <dbReference type="ARBA" id="ARBA00022741"/>
    </source>
</evidence>
<comment type="similarity">
    <text evidence="1">Belongs to the ABC transporter superfamily.</text>
</comment>
<dbReference type="PROSITE" id="PS50893">
    <property type="entry name" value="ABC_TRANSPORTER_2"/>
    <property type="match status" value="1"/>
</dbReference>
<dbReference type="InterPro" id="IPR052156">
    <property type="entry name" value="BCAA_Transport_ATP-bd_LivF"/>
</dbReference>
<dbReference type="Pfam" id="PF00005">
    <property type="entry name" value="ABC_tran"/>
    <property type="match status" value="1"/>
</dbReference>
<feature type="domain" description="ABC transporter" evidence="6">
    <location>
        <begin position="3"/>
        <end position="235"/>
    </location>
</feature>
<evidence type="ECO:0000259" key="6">
    <source>
        <dbReference type="PROSITE" id="PS50893"/>
    </source>
</evidence>
<dbReference type="PROSITE" id="PS00211">
    <property type="entry name" value="ABC_TRANSPORTER_1"/>
    <property type="match status" value="1"/>
</dbReference>
<dbReference type="InterPro" id="IPR027417">
    <property type="entry name" value="P-loop_NTPase"/>
</dbReference>
<name>A0A1W2CAF4_9BACT</name>
<keyword evidence="3" id="KW-0547">Nucleotide-binding</keyword>
<keyword evidence="8" id="KW-1185">Reference proteome</keyword>
<sequence length="235" mass="25675">MLLEIKELDAGYGYLQILRKVSLNVDKGEYVCIVGPNGAGKSTTMKTIAGLISPMAGSITFNGEEITGLPAYQITQKGIAFVSEEMNLFVNMSVQENLLMGAYIIRDKNVQKERLEFVFDLFPRLAERKTQLAGTMSGGERKMLAIGRGMMSDPTLMLVDEPSFGLAPQLTASVFESLEVLRKTGVTIMLVEQNVTTTLSITDRGYVLENGKVGLEGKSSDLLNDAYVKKVFLGV</sequence>
<accession>A0A1W2CAF4</accession>
<dbReference type="GO" id="GO:0016887">
    <property type="term" value="F:ATP hydrolysis activity"/>
    <property type="evidence" value="ECO:0007669"/>
    <property type="project" value="InterPro"/>
</dbReference>
<keyword evidence="5" id="KW-0029">Amino-acid transport</keyword>
<dbReference type="OrthoDB" id="9780436at2"/>
<dbReference type="EMBL" id="FWXY01000011">
    <property type="protein sequence ID" value="SMC82245.1"/>
    <property type="molecule type" value="Genomic_DNA"/>
</dbReference>
<organism evidence="7 8">
    <name type="scientific">Desulfocicer vacuolatum DSM 3385</name>
    <dbReference type="NCBI Taxonomy" id="1121400"/>
    <lineage>
        <taxon>Bacteria</taxon>
        <taxon>Pseudomonadati</taxon>
        <taxon>Thermodesulfobacteriota</taxon>
        <taxon>Desulfobacteria</taxon>
        <taxon>Desulfobacterales</taxon>
        <taxon>Desulfobacteraceae</taxon>
        <taxon>Desulfocicer</taxon>
    </lineage>
</organism>
<keyword evidence="4 7" id="KW-0067">ATP-binding</keyword>
<dbReference type="SUPFAM" id="SSF52540">
    <property type="entry name" value="P-loop containing nucleoside triphosphate hydrolases"/>
    <property type="match status" value="1"/>
</dbReference>
<dbReference type="GO" id="GO:0015807">
    <property type="term" value="P:L-amino acid transport"/>
    <property type="evidence" value="ECO:0007669"/>
    <property type="project" value="TreeGrafter"/>
</dbReference>